<dbReference type="AlphaFoldDB" id="N6ZXA0"/>
<dbReference type="Pfam" id="PF08100">
    <property type="entry name" value="Dimerisation"/>
    <property type="match status" value="1"/>
</dbReference>
<feature type="region of interest" description="Disordered" evidence="4">
    <location>
        <begin position="145"/>
        <end position="164"/>
    </location>
</feature>
<evidence type="ECO:0000313" key="7">
    <source>
        <dbReference type="EMBL" id="ENO99112.1"/>
    </source>
</evidence>
<sequence length="372" mass="39494">MNLEQTHELRRWWDLAVAPVQAEGLRLAIELGVLDALVEPAGAAALAQRLQLHPVGTAHLLELLWSMGVLERQGHGRHDGDADAAGPVGKDAQGGGAADADGIYRLDAGARAYLTQGAELSCAKAWLFRLRSMRGFVDSLGEHVRHGPGVPKPPLSADHGPSGGAAQWAAAARVQIAQEQRAVTAPAAVEVMRRLPEFQQAQRLLDLGGGPGLVAIALAQQRSQLQGVVFDFPETVAVAAENILARGLGPRLSTRGGSLATDDIGSDHDLVWCSSVLHFVPDIEAALHKILAALRPGGVLVAVHAELPREQGEACSVVPWYLPLRMLGRHVTHEGELAAAMARAGFVRIEQFASGQFPMAVQQVVVARRDVP</sequence>
<dbReference type="GO" id="GO:0046983">
    <property type="term" value="F:protein dimerization activity"/>
    <property type="evidence" value="ECO:0007669"/>
    <property type="project" value="InterPro"/>
</dbReference>
<dbReference type="RefSeq" id="WP_004355000.1">
    <property type="nucleotide sequence ID" value="NZ_AMXF01000001.1"/>
</dbReference>
<dbReference type="PANTHER" id="PTHR43712">
    <property type="entry name" value="PUTATIVE (AFU_ORTHOLOGUE AFUA_4G14580)-RELATED"/>
    <property type="match status" value="1"/>
</dbReference>
<feature type="region of interest" description="Disordered" evidence="4">
    <location>
        <begin position="75"/>
        <end position="96"/>
    </location>
</feature>
<dbReference type="GO" id="GO:0032259">
    <property type="term" value="P:methylation"/>
    <property type="evidence" value="ECO:0007669"/>
    <property type="project" value="UniProtKB-KW"/>
</dbReference>
<evidence type="ECO:0000313" key="8">
    <source>
        <dbReference type="Proteomes" id="UP000013047"/>
    </source>
</evidence>
<evidence type="ECO:0000259" key="5">
    <source>
        <dbReference type="Pfam" id="PF00891"/>
    </source>
</evidence>
<reference evidence="7 8" key="1">
    <citation type="submission" date="2012-09" db="EMBL/GenBank/DDBJ databases">
        <title>Draft Genome Sequences of 6 Strains from Genus Thauera.</title>
        <authorList>
            <person name="Liu B."/>
            <person name="Shapleigh J.P."/>
            <person name="Frostegard A.H."/>
        </authorList>
    </citation>
    <scope>NUCLEOTIDE SEQUENCE [LARGE SCALE GENOMIC DNA]</scope>
    <source>
        <strain evidence="7 8">B4P</strain>
    </source>
</reference>
<organism evidence="7 8">
    <name type="scientific">Thauera phenylacetica B4P</name>
    <dbReference type="NCBI Taxonomy" id="1234382"/>
    <lineage>
        <taxon>Bacteria</taxon>
        <taxon>Pseudomonadati</taxon>
        <taxon>Pseudomonadota</taxon>
        <taxon>Betaproteobacteria</taxon>
        <taxon>Rhodocyclales</taxon>
        <taxon>Zoogloeaceae</taxon>
        <taxon>Thauera</taxon>
    </lineage>
</organism>
<dbReference type="SUPFAM" id="SSF53335">
    <property type="entry name" value="S-adenosyl-L-methionine-dependent methyltransferases"/>
    <property type="match status" value="1"/>
</dbReference>
<keyword evidence="3" id="KW-0949">S-adenosyl-L-methionine</keyword>
<keyword evidence="8" id="KW-1185">Reference proteome</keyword>
<dbReference type="OrthoDB" id="8700339at2"/>
<dbReference type="InterPro" id="IPR036388">
    <property type="entry name" value="WH-like_DNA-bd_sf"/>
</dbReference>
<evidence type="ECO:0000256" key="2">
    <source>
        <dbReference type="ARBA" id="ARBA00022679"/>
    </source>
</evidence>
<evidence type="ECO:0000256" key="3">
    <source>
        <dbReference type="ARBA" id="ARBA00022691"/>
    </source>
</evidence>
<dbReference type="Proteomes" id="UP000013047">
    <property type="component" value="Unassembled WGS sequence"/>
</dbReference>
<dbReference type="EMBL" id="AMXF01000001">
    <property type="protein sequence ID" value="ENO99112.1"/>
    <property type="molecule type" value="Genomic_DNA"/>
</dbReference>
<dbReference type="Pfam" id="PF00891">
    <property type="entry name" value="Methyltransf_2"/>
    <property type="match status" value="1"/>
</dbReference>
<proteinExistence type="predicted"/>
<dbReference type="InterPro" id="IPR036390">
    <property type="entry name" value="WH_DNA-bd_sf"/>
</dbReference>
<dbReference type="Gene3D" id="1.10.10.10">
    <property type="entry name" value="Winged helix-like DNA-binding domain superfamily/Winged helix DNA-binding domain"/>
    <property type="match status" value="1"/>
</dbReference>
<dbReference type="PROSITE" id="PS51683">
    <property type="entry name" value="SAM_OMT_II"/>
    <property type="match status" value="1"/>
</dbReference>
<dbReference type="InterPro" id="IPR016461">
    <property type="entry name" value="COMT-like"/>
</dbReference>
<dbReference type="GO" id="GO:0008171">
    <property type="term" value="F:O-methyltransferase activity"/>
    <property type="evidence" value="ECO:0007669"/>
    <property type="project" value="InterPro"/>
</dbReference>
<accession>N6ZXA0</accession>
<evidence type="ECO:0000256" key="4">
    <source>
        <dbReference type="SAM" id="MobiDB-lite"/>
    </source>
</evidence>
<keyword evidence="2" id="KW-0808">Transferase</keyword>
<feature type="domain" description="O-methyltransferase dimerisation" evidence="6">
    <location>
        <begin position="24"/>
        <end position="74"/>
    </location>
</feature>
<keyword evidence="1" id="KW-0489">Methyltransferase</keyword>
<dbReference type="Gene3D" id="3.40.50.150">
    <property type="entry name" value="Vaccinia Virus protein VP39"/>
    <property type="match status" value="1"/>
</dbReference>
<dbReference type="InterPro" id="IPR029063">
    <property type="entry name" value="SAM-dependent_MTases_sf"/>
</dbReference>
<dbReference type="InterPro" id="IPR012967">
    <property type="entry name" value="COMT_dimerisation"/>
</dbReference>
<evidence type="ECO:0000256" key="1">
    <source>
        <dbReference type="ARBA" id="ARBA00022603"/>
    </source>
</evidence>
<dbReference type="SUPFAM" id="SSF46785">
    <property type="entry name" value="Winged helix' DNA-binding domain"/>
    <property type="match status" value="1"/>
</dbReference>
<gene>
    <name evidence="7" type="ORF">C667_00590</name>
</gene>
<name>N6ZXA0_9RHOO</name>
<feature type="domain" description="O-methyltransferase C-terminal" evidence="5">
    <location>
        <begin position="190"/>
        <end position="312"/>
    </location>
</feature>
<dbReference type="CDD" id="cd02440">
    <property type="entry name" value="AdoMet_MTases"/>
    <property type="match status" value="1"/>
</dbReference>
<protein>
    <submittedName>
        <fullName evidence="7">PtdP, QbsJ</fullName>
    </submittedName>
</protein>
<dbReference type="PANTHER" id="PTHR43712:SF2">
    <property type="entry name" value="O-METHYLTRANSFERASE CICE"/>
    <property type="match status" value="1"/>
</dbReference>
<evidence type="ECO:0000259" key="6">
    <source>
        <dbReference type="Pfam" id="PF08100"/>
    </source>
</evidence>
<comment type="caution">
    <text evidence="7">The sequence shown here is derived from an EMBL/GenBank/DDBJ whole genome shotgun (WGS) entry which is preliminary data.</text>
</comment>
<dbReference type="InterPro" id="IPR001077">
    <property type="entry name" value="COMT_C"/>
</dbReference>